<protein>
    <recommendedName>
        <fullName evidence="4">Secreted protein</fullName>
    </recommendedName>
</protein>
<evidence type="ECO:0000256" key="1">
    <source>
        <dbReference type="SAM" id="SignalP"/>
    </source>
</evidence>
<gene>
    <name evidence="2" type="ORF">Daesc_006179</name>
</gene>
<feature type="signal peptide" evidence="1">
    <location>
        <begin position="1"/>
        <end position="19"/>
    </location>
</feature>
<comment type="caution">
    <text evidence="2">The sequence shown here is derived from an EMBL/GenBank/DDBJ whole genome shotgun (WGS) entry which is preliminary data.</text>
</comment>
<proteinExistence type="predicted"/>
<accession>A0AAX6MGS4</accession>
<name>A0AAX6MGS4_9PEZI</name>
<reference evidence="2 3" key="1">
    <citation type="journal article" date="2024" name="Front Chem Biol">
        <title>Unveiling the potential of Daldinia eschscholtzii MFLUCC 19-0629 through bioactivity and bioinformatics studies for enhanced sustainable agriculture production.</title>
        <authorList>
            <person name="Brooks S."/>
            <person name="Weaver J.A."/>
            <person name="Klomchit A."/>
            <person name="Alharthi S.A."/>
            <person name="Onlamun T."/>
            <person name="Nurani R."/>
            <person name="Vong T.K."/>
            <person name="Alberti F."/>
            <person name="Greco C."/>
        </authorList>
    </citation>
    <scope>NUCLEOTIDE SEQUENCE [LARGE SCALE GENOMIC DNA]</scope>
    <source>
        <strain evidence="2">MFLUCC 19-0629</strain>
    </source>
</reference>
<organism evidence="2 3">
    <name type="scientific">Daldinia eschscholtzii</name>
    <dbReference type="NCBI Taxonomy" id="292717"/>
    <lineage>
        <taxon>Eukaryota</taxon>
        <taxon>Fungi</taxon>
        <taxon>Dikarya</taxon>
        <taxon>Ascomycota</taxon>
        <taxon>Pezizomycotina</taxon>
        <taxon>Sordariomycetes</taxon>
        <taxon>Xylariomycetidae</taxon>
        <taxon>Xylariales</taxon>
        <taxon>Hypoxylaceae</taxon>
        <taxon>Daldinia</taxon>
    </lineage>
</organism>
<feature type="chain" id="PRO_5043343485" description="Secreted protein" evidence="1">
    <location>
        <begin position="20"/>
        <end position="124"/>
    </location>
</feature>
<dbReference type="AlphaFoldDB" id="A0AAX6MGS4"/>
<evidence type="ECO:0000313" key="3">
    <source>
        <dbReference type="Proteomes" id="UP001369815"/>
    </source>
</evidence>
<dbReference type="EMBL" id="JBANMG010000006">
    <property type="protein sequence ID" value="KAK6951656.1"/>
    <property type="molecule type" value="Genomic_DNA"/>
</dbReference>
<sequence length="124" mass="13246">MYFTSILAGMAALTATAQGGPLPRFDPYVGDMRTFSTSGCSTNNQGVGTVTQSMTGSCQRNPDPFSSMYLYMGAGWVFRAHGDPECKDEGTVISTSLTGSPFVCNNHTNAWVAYQVDRLNPGKA</sequence>
<evidence type="ECO:0008006" key="4">
    <source>
        <dbReference type="Google" id="ProtNLM"/>
    </source>
</evidence>
<dbReference type="Proteomes" id="UP001369815">
    <property type="component" value="Unassembled WGS sequence"/>
</dbReference>
<keyword evidence="1" id="KW-0732">Signal</keyword>
<keyword evidence="3" id="KW-1185">Reference proteome</keyword>
<evidence type="ECO:0000313" key="2">
    <source>
        <dbReference type="EMBL" id="KAK6951656.1"/>
    </source>
</evidence>